<feature type="compositionally biased region" description="Polar residues" evidence="1">
    <location>
        <begin position="1"/>
        <end position="12"/>
    </location>
</feature>
<evidence type="ECO:0000256" key="1">
    <source>
        <dbReference type="SAM" id="MobiDB-lite"/>
    </source>
</evidence>
<accession>A0A0V1LWG7</accession>
<name>A0A0V1LWG7_9BILA</name>
<sequence length="107" mass="11728">MKGLQFNGSNTQNHKHKRTVAHNASRDGSTIISVISTVGIGIHEDALNGSPMCLSRVIRKTTDNPHCLANVWLTTLTQINQASDGFSVRYSVHPLCFAITPQHHGIR</sequence>
<dbReference type="Proteomes" id="UP000054721">
    <property type="component" value="Unassembled WGS sequence"/>
</dbReference>
<organism evidence="2 3">
    <name type="scientific">Trichinella nativa</name>
    <dbReference type="NCBI Taxonomy" id="6335"/>
    <lineage>
        <taxon>Eukaryota</taxon>
        <taxon>Metazoa</taxon>
        <taxon>Ecdysozoa</taxon>
        <taxon>Nematoda</taxon>
        <taxon>Enoplea</taxon>
        <taxon>Dorylaimia</taxon>
        <taxon>Trichinellida</taxon>
        <taxon>Trichinellidae</taxon>
        <taxon>Trichinella</taxon>
    </lineage>
</organism>
<proteinExistence type="predicted"/>
<keyword evidence="3" id="KW-1185">Reference proteome</keyword>
<comment type="caution">
    <text evidence="2">The sequence shown here is derived from an EMBL/GenBank/DDBJ whole genome shotgun (WGS) entry which is preliminary data.</text>
</comment>
<dbReference type="EMBL" id="JYDW01000001">
    <property type="protein sequence ID" value="KRZ63438.1"/>
    <property type="molecule type" value="Genomic_DNA"/>
</dbReference>
<gene>
    <name evidence="2" type="ORF">T02_15290</name>
</gene>
<evidence type="ECO:0000313" key="2">
    <source>
        <dbReference type="EMBL" id="KRZ63438.1"/>
    </source>
</evidence>
<evidence type="ECO:0000313" key="3">
    <source>
        <dbReference type="Proteomes" id="UP000054721"/>
    </source>
</evidence>
<feature type="region of interest" description="Disordered" evidence="1">
    <location>
        <begin position="1"/>
        <end position="23"/>
    </location>
</feature>
<protein>
    <submittedName>
        <fullName evidence="2">Uncharacterized protein</fullName>
    </submittedName>
</protein>
<reference evidence="2 3" key="1">
    <citation type="submission" date="2015-05" db="EMBL/GenBank/DDBJ databases">
        <title>Evolution of Trichinella species and genotypes.</title>
        <authorList>
            <person name="Korhonen P.K."/>
            <person name="Edoardo P."/>
            <person name="Giuseppe L.R."/>
            <person name="Gasser R.B."/>
        </authorList>
    </citation>
    <scope>NUCLEOTIDE SEQUENCE [LARGE SCALE GENOMIC DNA]</scope>
    <source>
        <strain evidence="2">ISS10</strain>
    </source>
</reference>
<dbReference type="AlphaFoldDB" id="A0A0V1LWG7"/>